<dbReference type="EC" id="3.6.1.7" evidence="2 5"/>
<evidence type="ECO:0000313" key="9">
    <source>
        <dbReference type="EMBL" id="QKG84393.1"/>
    </source>
</evidence>
<feature type="active site" evidence="5">
    <location>
        <position position="18"/>
    </location>
</feature>
<evidence type="ECO:0000313" key="10">
    <source>
        <dbReference type="Proteomes" id="UP000503088"/>
    </source>
</evidence>
<dbReference type="AlphaFoldDB" id="A0A7D4BVX5"/>
<reference evidence="9 10" key="1">
    <citation type="submission" date="2020-01" db="EMBL/GenBank/DDBJ databases">
        <authorList>
            <person name="Gulvik C.A."/>
            <person name="Batra D.G."/>
        </authorList>
    </citation>
    <scope>NUCLEOTIDE SEQUENCE [LARGE SCALE GENOMIC DNA]</scope>
    <source>
        <strain evidence="9 10">W9323</strain>
    </source>
</reference>
<dbReference type="Proteomes" id="UP000503088">
    <property type="component" value="Chromosome"/>
</dbReference>
<dbReference type="InterPro" id="IPR020456">
    <property type="entry name" value="Acylphosphatase"/>
</dbReference>
<evidence type="ECO:0000256" key="3">
    <source>
        <dbReference type="ARBA" id="ARBA00015991"/>
    </source>
</evidence>
<sequence length="90" mass="10548">MKRVHITVYGRVQGVGFRNYTQQMATRYHICGWVRNRPNGTVEIDAQGDRSLLKSFLAAIHRGSPFSQVSKVEQEEQRELLSYRSFRIKY</sequence>
<feature type="active site" evidence="5">
    <location>
        <position position="36"/>
    </location>
</feature>
<dbReference type="EMBL" id="CP048104">
    <property type="protein sequence ID" value="QKG84393.1"/>
    <property type="molecule type" value="Genomic_DNA"/>
</dbReference>
<dbReference type="Pfam" id="PF00708">
    <property type="entry name" value="Acylphosphatase"/>
    <property type="match status" value="1"/>
</dbReference>
<dbReference type="InterPro" id="IPR001792">
    <property type="entry name" value="Acylphosphatase-like_dom"/>
</dbReference>
<keyword evidence="10" id="KW-1185">Reference proteome</keyword>
<dbReference type="PANTHER" id="PTHR47268">
    <property type="entry name" value="ACYLPHOSPHATASE"/>
    <property type="match status" value="1"/>
</dbReference>
<dbReference type="PRINTS" id="PR00112">
    <property type="entry name" value="ACYLPHPHTASE"/>
</dbReference>
<dbReference type="RefSeq" id="WP_173222043.1">
    <property type="nucleotide sequence ID" value="NZ_CP048104.1"/>
</dbReference>
<comment type="catalytic activity">
    <reaction evidence="4 5 6">
        <text>an acyl phosphate + H2O = a carboxylate + phosphate + H(+)</text>
        <dbReference type="Rhea" id="RHEA:14965"/>
        <dbReference type="ChEBI" id="CHEBI:15377"/>
        <dbReference type="ChEBI" id="CHEBI:15378"/>
        <dbReference type="ChEBI" id="CHEBI:29067"/>
        <dbReference type="ChEBI" id="CHEBI:43474"/>
        <dbReference type="ChEBI" id="CHEBI:59918"/>
        <dbReference type="EC" id="3.6.1.7"/>
    </reaction>
</comment>
<evidence type="ECO:0000256" key="5">
    <source>
        <dbReference type="PROSITE-ProRule" id="PRU00520"/>
    </source>
</evidence>
<evidence type="ECO:0000259" key="8">
    <source>
        <dbReference type="PROSITE" id="PS51160"/>
    </source>
</evidence>
<dbReference type="PROSITE" id="PS00150">
    <property type="entry name" value="ACYLPHOSPHATASE_1"/>
    <property type="match status" value="1"/>
</dbReference>
<gene>
    <name evidence="9" type="ORF">GXN76_07815</name>
</gene>
<protein>
    <recommendedName>
        <fullName evidence="3 5">Acylphosphatase</fullName>
        <ecNumber evidence="2 5">3.6.1.7</ecNumber>
    </recommendedName>
</protein>
<evidence type="ECO:0000256" key="7">
    <source>
        <dbReference type="RuleBase" id="RU004168"/>
    </source>
</evidence>
<dbReference type="PANTHER" id="PTHR47268:SF4">
    <property type="entry name" value="ACYLPHOSPHATASE"/>
    <property type="match status" value="1"/>
</dbReference>
<evidence type="ECO:0000256" key="6">
    <source>
        <dbReference type="RuleBase" id="RU000553"/>
    </source>
</evidence>
<dbReference type="InterPro" id="IPR017968">
    <property type="entry name" value="Acylphosphatase_CS"/>
</dbReference>
<dbReference type="KEGG" id="kpul:GXN76_07815"/>
<dbReference type="InterPro" id="IPR036046">
    <property type="entry name" value="Acylphosphatase-like_dom_sf"/>
</dbReference>
<dbReference type="PROSITE" id="PS00151">
    <property type="entry name" value="ACYLPHOSPHATASE_2"/>
    <property type="match status" value="1"/>
</dbReference>
<keyword evidence="5 6" id="KW-0378">Hydrolase</keyword>
<proteinExistence type="inferred from homology"/>
<evidence type="ECO:0000256" key="1">
    <source>
        <dbReference type="ARBA" id="ARBA00005614"/>
    </source>
</evidence>
<feature type="domain" description="Acylphosphatase-like" evidence="8">
    <location>
        <begin position="3"/>
        <end position="90"/>
    </location>
</feature>
<dbReference type="Gene3D" id="3.30.70.100">
    <property type="match status" value="1"/>
</dbReference>
<evidence type="ECO:0000256" key="2">
    <source>
        <dbReference type="ARBA" id="ARBA00012150"/>
    </source>
</evidence>
<comment type="similarity">
    <text evidence="1 7">Belongs to the acylphosphatase family.</text>
</comment>
<accession>A0A7D4BVX5</accession>
<organism evidence="9 10">
    <name type="scientific">Kroppenstedtia pulmonis</name>
    <dbReference type="NCBI Taxonomy" id="1380685"/>
    <lineage>
        <taxon>Bacteria</taxon>
        <taxon>Bacillati</taxon>
        <taxon>Bacillota</taxon>
        <taxon>Bacilli</taxon>
        <taxon>Bacillales</taxon>
        <taxon>Thermoactinomycetaceae</taxon>
        <taxon>Kroppenstedtia</taxon>
    </lineage>
</organism>
<dbReference type="GO" id="GO:0003998">
    <property type="term" value="F:acylphosphatase activity"/>
    <property type="evidence" value="ECO:0007669"/>
    <property type="project" value="UniProtKB-EC"/>
</dbReference>
<dbReference type="PROSITE" id="PS51160">
    <property type="entry name" value="ACYLPHOSPHATASE_3"/>
    <property type="match status" value="1"/>
</dbReference>
<name>A0A7D4BVX5_9BACL</name>
<dbReference type="SUPFAM" id="SSF54975">
    <property type="entry name" value="Acylphosphatase/BLUF domain-like"/>
    <property type="match status" value="1"/>
</dbReference>
<evidence type="ECO:0000256" key="4">
    <source>
        <dbReference type="ARBA" id="ARBA00047645"/>
    </source>
</evidence>